<keyword evidence="2" id="KW-0813">Transport</keyword>
<evidence type="ECO:0000256" key="4">
    <source>
        <dbReference type="ARBA" id="ARBA00022741"/>
    </source>
</evidence>
<proteinExistence type="inferred from homology"/>
<dbReference type="Pfam" id="PF00005">
    <property type="entry name" value="ABC_tran"/>
    <property type="match status" value="1"/>
</dbReference>
<dbReference type="InterPro" id="IPR027417">
    <property type="entry name" value="P-loop_NTPase"/>
</dbReference>
<dbReference type="InterPro" id="IPR017871">
    <property type="entry name" value="ABC_transporter-like_CS"/>
</dbReference>
<evidence type="ECO:0000313" key="8">
    <source>
        <dbReference type="Proteomes" id="UP001597158"/>
    </source>
</evidence>
<evidence type="ECO:0000256" key="5">
    <source>
        <dbReference type="ARBA" id="ARBA00022840"/>
    </source>
</evidence>
<comment type="similarity">
    <text evidence="1">Belongs to the ABC transporter superfamily.</text>
</comment>
<keyword evidence="3" id="KW-1003">Cell membrane</keyword>
<accession>A0ABW3W7M4</accession>
<dbReference type="SMART" id="SM00382">
    <property type="entry name" value="AAA"/>
    <property type="match status" value="1"/>
</dbReference>
<dbReference type="Pfam" id="PF08352">
    <property type="entry name" value="oligo_HPY"/>
    <property type="match status" value="1"/>
</dbReference>
<dbReference type="InterPro" id="IPR050319">
    <property type="entry name" value="ABC_transp_ATP-bind"/>
</dbReference>
<dbReference type="PROSITE" id="PS50893">
    <property type="entry name" value="ABC_TRANSPORTER_2"/>
    <property type="match status" value="1"/>
</dbReference>
<organism evidence="7 8">
    <name type="scientific">Thauera mechernichensis</name>
    <dbReference type="NCBI Taxonomy" id="82788"/>
    <lineage>
        <taxon>Bacteria</taxon>
        <taxon>Pseudomonadati</taxon>
        <taxon>Pseudomonadota</taxon>
        <taxon>Betaproteobacteria</taxon>
        <taxon>Rhodocyclales</taxon>
        <taxon>Zoogloeaceae</taxon>
        <taxon>Thauera</taxon>
    </lineage>
</organism>
<evidence type="ECO:0000256" key="3">
    <source>
        <dbReference type="ARBA" id="ARBA00022475"/>
    </source>
</evidence>
<dbReference type="SUPFAM" id="SSF52540">
    <property type="entry name" value="P-loop containing nucleoside triphosphate hydrolases"/>
    <property type="match status" value="1"/>
</dbReference>
<evidence type="ECO:0000256" key="1">
    <source>
        <dbReference type="ARBA" id="ARBA00005417"/>
    </source>
</evidence>
<comment type="caution">
    <text evidence="7">The sequence shown here is derived from an EMBL/GenBank/DDBJ whole genome shotgun (WGS) entry which is preliminary data.</text>
</comment>
<keyword evidence="3" id="KW-0472">Membrane</keyword>
<dbReference type="EMBL" id="JBHTMC010000001">
    <property type="protein sequence ID" value="MFD1262007.1"/>
    <property type="molecule type" value="Genomic_DNA"/>
</dbReference>
<dbReference type="InterPro" id="IPR003439">
    <property type="entry name" value="ABC_transporter-like_ATP-bd"/>
</dbReference>
<evidence type="ECO:0000256" key="2">
    <source>
        <dbReference type="ARBA" id="ARBA00022448"/>
    </source>
</evidence>
<evidence type="ECO:0000313" key="7">
    <source>
        <dbReference type="EMBL" id="MFD1262007.1"/>
    </source>
</evidence>
<dbReference type="NCBIfam" id="TIGR01727">
    <property type="entry name" value="oligo_HPY"/>
    <property type="match status" value="1"/>
</dbReference>
<keyword evidence="8" id="KW-1185">Reference proteome</keyword>
<sequence>MSIIERAVSKARREDQAAVEDAEGLIHQPVEHDVAHDVAGPERDAVPASLASAAAGDGAPDVDAVPAASGVELAKAGGQPLLRVEDLRCAFDVSKPFLNRLLERAPRRWLKAVDGVSFDITRGETFALVGESGCGKSTVARLIVGLYEPSAGRIVFDGHDLALVTRAAERQKLRRRFQMIFQDPYASLNPRWRVERIIAEPIRVFGLETEQAAIRARVAELLTQVGLSPADGAKYPHEFSGGQRQRICIARALANRPEFLVCDEPTSALDVSVQAQILNLMRDLQDALGLTYLFISHDLAVVRHMANEVGVMYLGRIVEIAASRTLFERPRHPYTRMLLATIPSLEMRGQREDLVRGEVPNPITPPPGCSFHPRCPLADARCRSEAPALRPLDGGQRVACHAVEEGREGEWDGAAVVQEVVR</sequence>
<dbReference type="PANTHER" id="PTHR43776:SF7">
    <property type="entry name" value="D,D-DIPEPTIDE TRANSPORT ATP-BINDING PROTEIN DDPF-RELATED"/>
    <property type="match status" value="1"/>
</dbReference>
<dbReference type="PANTHER" id="PTHR43776">
    <property type="entry name" value="TRANSPORT ATP-BINDING PROTEIN"/>
    <property type="match status" value="1"/>
</dbReference>
<dbReference type="InterPro" id="IPR003593">
    <property type="entry name" value="AAA+_ATPase"/>
</dbReference>
<keyword evidence="4" id="KW-0547">Nucleotide-binding</keyword>
<dbReference type="InterPro" id="IPR013563">
    <property type="entry name" value="Oligopep_ABC_C"/>
</dbReference>
<feature type="domain" description="ABC transporter" evidence="6">
    <location>
        <begin position="82"/>
        <end position="339"/>
    </location>
</feature>
<reference evidence="8" key="1">
    <citation type="journal article" date="2019" name="Int. J. Syst. Evol. Microbiol.">
        <title>The Global Catalogue of Microorganisms (GCM) 10K type strain sequencing project: providing services to taxonomists for standard genome sequencing and annotation.</title>
        <authorList>
            <consortium name="The Broad Institute Genomics Platform"/>
            <consortium name="The Broad Institute Genome Sequencing Center for Infectious Disease"/>
            <person name="Wu L."/>
            <person name="Ma J."/>
        </authorList>
    </citation>
    <scope>NUCLEOTIDE SEQUENCE [LARGE SCALE GENOMIC DNA]</scope>
    <source>
        <strain evidence="8">CCUG 48884</strain>
    </source>
</reference>
<dbReference type="CDD" id="cd03257">
    <property type="entry name" value="ABC_NikE_OppD_transporters"/>
    <property type="match status" value="1"/>
</dbReference>
<keyword evidence="5 7" id="KW-0067">ATP-binding</keyword>
<protein>
    <submittedName>
        <fullName evidence="7">ABC transporter ATP-binding protein</fullName>
    </submittedName>
</protein>
<gene>
    <name evidence="7" type="ORF">ACFQ4M_00335</name>
</gene>
<dbReference type="Proteomes" id="UP001597158">
    <property type="component" value="Unassembled WGS sequence"/>
</dbReference>
<evidence type="ECO:0000259" key="6">
    <source>
        <dbReference type="PROSITE" id="PS50893"/>
    </source>
</evidence>
<dbReference type="PROSITE" id="PS00211">
    <property type="entry name" value="ABC_TRANSPORTER_1"/>
    <property type="match status" value="1"/>
</dbReference>
<dbReference type="GO" id="GO:0005524">
    <property type="term" value="F:ATP binding"/>
    <property type="evidence" value="ECO:0007669"/>
    <property type="project" value="UniProtKB-KW"/>
</dbReference>
<dbReference type="Gene3D" id="3.40.50.300">
    <property type="entry name" value="P-loop containing nucleotide triphosphate hydrolases"/>
    <property type="match status" value="1"/>
</dbReference>
<name>A0ABW3W7M4_9RHOO</name>
<dbReference type="RefSeq" id="WP_277830421.1">
    <property type="nucleotide sequence ID" value="NZ_JARQZE010000001.1"/>
</dbReference>